<feature type="compositionally biased region" description="Basic and acidic residues" evidence="1">
    <location>
        <begin position="326"/>
        <end position="342"/>
    </location>
</feature>
<feature type="compositionally biased region" description="Basic and acidic residues" evidence="1">
    <location>
        <begin position="302"/>
        <end position="311"/>
    </location>
</feature>
<evidence type="ECO:0000313" key="2">
    <source>
        <dbReference type="EMBL" id="GIX93828.1"/>
    </source>
</evidence>
<dbReference type="Proteomes" id="UP001054837">
    <property type="component" value="Unassembled WGS sequence"/>
</dbReference>
<name>A0AAV4PCV1_9ARAC</name>
<dbReference type="EMBL" id="BPLQ01002543">
    <property type="protein sequence ID" value="GIX93828.1"/>
    <property type="molecule type" value="Genomic_DNA"/>
</dbReference>
<organism evidence="2 3">
    <name type="scientific">Caerostris darwini</name>
    <dbReference type="NCBI Taxonomy" id="1538125"/>
    <lineage>
        <taxon>Eukaryota</taxon>
        <taxon>Metazoa</taxon>
        <taxon>Ecdysozoa</taxon>
        <taxon>Arthropoda</taxon>
        <taxon>Chelicerata</taxon>
        <taxon>Arachnida</taxon>
        <taxon>Araneae</taxon>
        <taxon>Araneomorphae</taxon>
        <taxon>Entelegynae</taxon>
        <taxon>Araneoidea</taxon>
        <taxon>Araneidae</taxon>
        <taxon>Caerostris</taxon>
    </lineage>
</organism>
<feature type="region of interest" description="Disordered" evidence="1">
    <location>
        <begin position="283"/>
        <end position="342"/>
    </location>
</feature>
<feature type="region of interest" description="Disordered" evidence="1">
    <location>
        <begin position="159"/>
        <end position="265"/>
    </location>
</feature>
<feature type="region of interest" description="Disordered" evidence="1">
    <location>
        <begin position="47"/>
        <end position="147"/>
    </location>
</feature>
<feature type="compositionally biased region" description="Polar residues" evidence="1">
    <location>
        <begin position="403"/>
        <end position="430"/>
    </location>
</feature>
<sequence>MALNPKNREAEEAGASKTLPRLRRSGCAATSYFESPLSSIISRSSVLNRSATARPLDQNPQAEPGKLHSMLDNLRDRSPKGKKVSSIDIADVKATAFDNPRRPPSPQRADFSPPVVRSKVLSSTLPASHKVTGESPPVSSGQPLSDSGYEEFKALHSKLMNPEVRNPRSLKTSRQLSSSLTTLSTDDSEKKCHPSKRYSAMLTYEGNKGTLSGGSSPSRSPVQSRWHPKQFSSLDPTSKSSMSFEPQGSISEPEESETLKSNSIDRGKQNLFLQNYLSGCQKDNKKTSFSDRENVMNTKSAHKIESVEKSDNNSAPNKTISISDAIKSKDKLSSSPKDDSDEEILKAKCARKNFQYQNIMPQPKVTGDGYKTGRISPIKSESVAETDFTTDMAMKDEADNFRSRSFTEPGSKNKSAFESQCRKISSSSDTVPPLTPKSPNYQERNIEVCNNSLYTDLSEGDKKVSFDVMTSNSETMKKQDHRKPFPKPMLAKVTGLFRRSVEEPCSRTVQDTSDKQMECSDEIVLEADSESKADKKCPPSKGKSMPDSNIFRCSNSIWIDNGLRSEDTPVKEYSSDSNRFPLKMCENTDARFRSSDNKFNPGGSDSGGAGSPSRKAATDWEICKVTNEDDLMDFEGMLNKFAANRNGSTTTFRDRFSDQSMIETFSSAECQQSEQKSATFLYSKKENNIPEYQGCQEKPELSMDERISVFKSSPNFRNSFDDDTDWNCTLGEGDTITESAFSGGGRNFTKEEGMRSSMFKDEMNKENRVYSEMSSESAAFRTQKTQRCIILNQKSSMSTVTRKLRVGQRTVRRTSRYTR</sequence>
<feature type="compositionally biased region" description="Polar residues" evidence="1">
    <location>
        <begin position="312"/>
        <end position="322"/>
    </location>
</feature>
<gene>
    <name evidence="2" type="primary">AVEN_116265_1</name>
    <name evidence="2" type="ORF">CDAR_543481</name>
</gene>
<keyword evidence="3" id="KW-1185">Reference proteome</keyword>
<dbReference type="AlphaFoldDB" id="A0AAV4PCV1"/>
<feature type="compositionally biased region" description="Basic and acidic residues" evidence="1">
    <location>
        <begin position="1"/>
        <end position="11"/>
    </location>
</feature>
<evidence type="ECO:0000256" key="1">
    <source>
        <dbReference type="SAM" id="MobiDB-lite"/>
    </source>
</evidence>
<protein>
    <submittedName>
        <fullName evidence="2">Uncharacterized protein</fullName>
    </submittedName>
</protein>
<proteinExistence type="predicted"/>
<accession>A0AAV4PCV1</accession>
<reference evidence="2 3" key="1">
    <citation type="submission" date="2021-06" db="EMBL/GenBank/DDBJ databases">
        <title>Caerostris darwini draft genome.</title>
        <authorList>
            <person name="Kono N."/>
            <person name="Arakawa K."/>
        </authorList>
    </citation>
    <scope>NUCLEOTIDE SEQUENCE [LARGE SCALE GENOMIC DNA]</scope>
</reference>
<evidence type="ECO:0000313" key="3">
    <source>
        <dbReference type="Proteomes" id="UP001054837"/>
    </source>
</evidence>
<feature type="compositionally biased region" description="Low complexity" evidence="1">
    <location>
        <begin position="169"/>
        <end position="185"/>
    </location>
</feature>
<feature type="region of interest" description="Disordered" evidence="1">
    <location>
        <begin position="403"/>
        <end position="441"/>
    </location>
</feature>
<feature type="compositionally biased region" description="Polar residues" evidence="1">
    <location>
        <begin position="230"/>
        <end position="250"/>
    </location>
</feature>
<comment type="caution">
    <text evidence="2">The sequence shown here is derived from an EMBL/GenBank/DDBJ whole genome shotgun (WGS) entry which is preliminary data.</text>
</comment>
<feature type="region of interest" description="Disordered" evidence="1">
    <location>
        <begin position="592"/>
        <end position="617"/>
    </location>
</feature>
<feature type="compositionally biased region" description="Basic and acidic residues" evidence="1">
    <location>
        <begin position="283"/>
        <end position="294"/>
    </location>
</feature>
<feature type="region of interest" description="Disordered" evidence="1">
    <location>
        <begin position="1"/>
        <end position="25"/>
    </location>
</feature>
<feature type="compositionally biased region" description="Polar residues" evidence="1">
    <location>
        <begin position="209"/>
        <end position="223"/>
    </location>
</feature>